<evidence type="ECO:0000256" key="10">
    <source>
        <dbReference type="ARBA" id="ARBA00023002"/>
    </source>
</evidence>
<sequence length="508" mass="54890">MEGDEKMNINIQHNCLAHIQQEYRNVSLHLSIMRIQSAAILALTSVTSAFVVTPQPTSSVALHAAPGSLGTGEGWIDPSAPVGSAASLKLTLQKSLEGCENFTKRLSLLGSTGSIGTQTLEIVDACPDNFVVDALSAGTNVELFAKQVLKYKPKVASLATAEAAAELKERLVAAGCTEMPEIVFGDEGILEAATVSSADTVVTGIVGAAGLKPTIEAIKLKKDIALANKETLISGGPVINPLVEEYGVGMLPADSEHSAIFQCLQGVPEGALRRIILTASGGAFRDFSKEELFRLCQEDPRMIQAKATTHPNWDMGAKITLDSATMMNKGLEVIEAHYLFGASYDDIDIVIHPQSIVHSMIETQDTSCLAQLGWADMRLPLVYSVSWPHRLRMPYKPLNLAELGTLTFQAPDTEKYPCIKLAYEAGKMGGTMTAVLNAANEAANEMFRADVGLGFLDIPRLIEGAMEAHKEELKTKDIVLDDILNYDQWAREHVRIASEKLDKNQLFV</sequence>
<comment type="catalytic activity">
    <reaction evidence="13">
        <text>2-C-methyl-D-erythritol 4-phosphate + NADP(+) = 1-deoxy-D-xylulose 5-phosphate + NADPH + H(+)</text>
        <dbReference type="Rhea" id="RHEA:13717"/>
        <dbReference type="ChEBI" id="CHEBI:15378"/>
        <dbReference type="ChEBI" id="CHEBI:57783"/>
        <dbReference type="ChEBI" id="CHEBI:57792"/>
        <dbReference type="ChEBI" id="CHEBI:58262"/>
        <dbReference type="ChEBI" id="CHEBI:58349"/>
        <dbReference type="EC" id="1.1.1.267"/>
    </reaction>
    <physiologicalReaction direction="right-to-left" evidence="13">
        <dbReference type="Rhea" id="RHEA:13719"/>
    </physiologicalReaction>
</comment>
<accession>A0A1Z5JK97</accession>
<dbReference type="InterPro" id="IPR026877">
    <property type="entry name" value="DXPR_C"/>
</dbReference>
<dbReference type="NCBIfam" id="TIGR00243">
    <property type="entry name" value="Dxr"/>
    <property type="match status" value="1"/>
</dbReference>
<dbReference type="GO" id="GO:0070402">
    <property type="term" value="F:NADPH binding"/>
    <property type="evidence" value="ECO:0007669"/>
    <property type="project" value="InterPro"/>
</dbReference>
<keyword evidence="8" id="KW-0521">NADP</keyword>
<dbReference type="Pfam" id="PF13288">
    <property type="entry name" value="DXPR_C"/>
    <property type="match status" value="1"/>
</dbReference>
<dbReference type="InterPro" id="IPR036169">
    <property type="entry name" value="DXPR_C_sf"/>
</dbReference>
<evidence type="ECO:0000256" key="8">
    <source>
        <dbReference type="ARBA" id="ARBA00022857"/>
    </source>
</evidence>
<evidence type="ECO:0000256" key="7">
    <source>
        <dbReference type="ARBA" id="ARBA00022723"/>
    </source>
</evidence>
<comment type="similarity">
    <text evidence="5">Belongs to the DXR family.</text>
</comment>
<dbReference type="SUPFAM" id="SSF69055">
    <property type="entry name" value="1-deoxy-D-xylulose-5-phosphate reductoisomerase, C-terminal domain"/>
    <property type="match status" value="1"/>
</dbReference>
<proteinExistence type="inferred from homology"/>
<comment type="cofactor">
    <cofactor evidence="2">
        <name>Mg(2+)</name>
        <dbReference type="ChEBI" id="CHEBI:18420"/>
    </cofactor>
</comment>
<name>A0A1Z5JK97_FISSO</name>
<dbReference type="GO" id="GO:0030145">
    <property type="term" value="F:manganese ion binding"/>
    <property type="evidence" value="ECO:0007669"/>
    <property type="project" value="TreeGrafter"/>
</dbReference>
<dbReference type="GO" id="GO:0030604">
    <property type="term" value="F:1-deoxy-D-xylulose-5-phosphate reductoisomerase activity"/>
    <property type="evidence" value="ECO:0007669"/>
    <property type="project" value="UniProtKB-EC"/>
</dbReference>
<evidence type="ECO:0000256" key="2">
    <source>
        <dbReference type="ARBA" id="ARBA00001946"/>
    </source>
</evidence>
<evidence type="ECO:0000259" key="17">
    <source>
        <dbReference type="Pfam" id="PF13288"/>
    </source>
</evidence>
<evidence type="ECO:0000256" key="4">
    <source>
        <dbReference type="ARBA" id="ARBA00005094"/>
    </source>
</evidence>
<dbReference type="InterPro" id="IPR013644">
    <property type="entry name" value="DXP_reductoisomerase_C"/>
</dbReference>
<comment type="pathway">
    <text evidence="4">Isoprenoid biosynthesis; isopentenyl diphosphate biosynthesis via DXP pathway; isopentenyl diphosphate from 1-deoxy-D-xylulose 5-phosphate: step 1/6.</text>
</comment>
<dbReference type="PANTHER" id="PTHR30525:SF0">
    <property type="entry name" value="1-DEOXY-D-XYLULOSE 5-PHOSPHATE REDUCTOISOMERASE, CHLOROPLASTIC"/>
    <property type="match status" value="1"/>
</dbReference>
<keyword evidence="9" id="KW-0934">Plastid</keyword>
<dbReference type="InterPro" id="IPR003821">
    <property type="entry name" value="DXP_reductoisomerase"/>
</dbReference>
<comment type="cofactor">
    <cofactor evidence="1">
        <name>Mn(2+)</name>
        <dbReference type="ChEBI" id="CHEBI:29035"/>
    </cofactor>
</comment>
<evidence type="ECO:0000313" key="19">
    <source>
        <dbReference type="Proteomes" id="UP000198406"/>
    </source>
</evidence>
<keyword evidence="11" id="KW-0464">Manganese</keyword>
<evidence type="ECO:0000256" key="1">
    <source>
        <dbReference type="ARBA" id="ARBA00001936"/>
    </source>
</evidence>
<evidence type="ECO:0000256" key="6">
    <source>
        <dbReference type="ARBA" id="ARBA00012366"/>
    </source>
</evidence>
<evidence type="ECO:0000256" key="12">
    <source>
        <dbReference type="ARBA" id="ARBA00023229"/>
    </source>
</evidence>
<evidence type="ECO:0000256" key="13">
    <source>
        <dbReference type="ARBA" id="ARBA00048543"/>
    </source>
</evidence>
<dbReference type="EMBL" id="BDSP01000080">
    <property type="protein sequence ID" value="GAX14440.1"/>
    <property type="molecule type" value="Genomic_DNA"/>
</dbReference>
<dbReference type="Gene3D" id="1.10.1740.10">
    <property type="match status" value="1"/>
</dbReference>
<dbReference type="SUPFAM" id="SSF55347">
    <property type="entry name" value="Glyceraldehyde-3-phosphate dehydrogenase-like, C-terminal domain"/>
    <property type="match status" value="1"/>
</dbReference>
<reference evidence="18 19" key="1">
    <citation type="journal article" date="2015" name="Plant Cell">
        <title>Oil accumulation by the oleaginous diatom Fistulifera solaris as revealed by the genome and transcriptome.</title>
        <authorList>
            <person name="Tanaka T."/>
            <person name="Maeda Y."/>
            <person name="Veluchamy A."/>
            <person name="Tanaka M."/>
            <person name="Abida H."/>
            <person name="Marechal E."/>
            <person name="Bowler C."/>
            <person name="Muto M."/>
            <person name="Sunaga Y."/>
            <person name="Tanaka M."/>
            <person name="Yoshino T."/>
            <person name="Taniguchi T."/>
            <person name="Fukuda Y."/>
            <person name="Nemoto M."/>
            <person name="Matsumoto M."/>
            <person name="Wong P.S."/>
            <person name="Aburatani S."/>
            <person name="Fujibuchi W."/>
        </authorList>
    </citation>
    <scope>NUCLEOTIDE SEQUENCE [LARGE SCALE GENOMIC DNA]</scope>
    <source>
        <strain evidence="18 19">JPCC DA0580</strain>
    </source>
</reference>
<dbReference type="Gene3D" id="3.40.50.720">
    <property type="entry name" value="NAD(P)-binding Rossmann-like Domain"/>
    <property type="match status" value="1"/>
</dbReference>
<dbReference type="FunCoup" id="A0A1Z5JK97">
    <property type="interactions" value="95"/>
</dbReference>
<comment type="subcellular location">
    <subcellularLocation>
        <location evidence="3">Plastid</location>
        <location evidence="3">Apicoplast</location>
    </subcellularLocation>
</comment>
<dbReference type="OrthoDB" id="3482at2759"/>
<evidence type="ECO:0000259" key="16">
    <source>
        <dbReference type="Pfam" id="PF08436"/>
    </source>
</evidence>
<feature type="domain" description="1-deoxy-D-xylulose 5-phosphate reductoisomerase N-terminal" evidence="15">
    <location>
        <begin position="106"/>
        <end position="236"/>
    </location>
</feature>
<dbReference type="InterPro" id="IPR013512">
    <property type="entry name" value="DXP_reductoisomerase_N"/>
</dbReference>
<dbReference type="SUPFAM" id="SSF51735">
    <property type="entry name" value="NAD(P)-binding Rossmann-fold domains"/>
    <property type="match status" value="1"/>
</dbReference>
<keyword evidence="10 18" id="KW-0560">Oxidoreductase</keyword>
<dbReference type="AlphaFoldDB" id="A0A1Z5JK97"/>
<dbReference type="PANTHER" id="PTHR30525">
    <property type="entry name" value="1-DEOXY-D-XYLULOSE 5-PHOSPHATE REDUCTOISOMERASE"/>
    <property type="match status" value="1"/>
</dbReference>
<evidence type="ECO:0000256" key="3">
    <source>
        <dbReference type="ARBA" id="ARBA00004467"/>
    </source>
</evidence>
<dbReference type="GO" id="GO:0051484">
    <property type="term" value="P:isopentenyl diphosphate biosynthetic process, methylerythritol 4-phosphate pathway involved in terpenoid biosynthetic process"/>
    <property type="evidence" value="ECO:0007669"/>
    <property type="project" value="TreeGrafter"/>
</dbReference>
<feature type="domain" description="1-deoxy-D-xylulose 5-phosphate reductoisomerase C-terminal" evidence="16">
    <location>
        <begin position="250"/>
        <end position="340"/>
    </location>
</feature>
<dbReference type="GO" id="GO:0016853">
    <property type="term" value="F:isomerase activity"/>
    <property type="evidence" value="ECO:0007669"/>
    <property type="project" value="UniProtKB-KW"/>
</dbReference>
<evidence type="ECO:0000256" key="5">
    <source>
        <dbReference type="ARBA" id="ARBA00006825"/>
    </source>
</evidence>
<dbReference type="NCBIfam" id="NF009114">
    <property type="entry name" value="PRK12464.1"/>
    <property type="match status" value="1"/>
</dbReference>
<dbReference type="Pfam" id="PF08436">
    <property type="entry name" value="DXP_redisom_C"/>
    <property type="match status" value="1"/>
</dbReference>
<evidence type="ECO:0000259" key="15">
    <source>
        <dbReference type="Pfam" id="PF02670"/>
    </source>
</evidence>
<dbReference type="InParanoid" id="A0A1Z5JK97"/>
<keyword evidence="19" id="KW-1185">Reference proteome</keyword>
<evidence type="ECO:0000256" key="11">
    <source>
        <dbReference type="ARBA" id="ARBA00023211"/>
    </source>
</evidence>
<organism evidence="18 19">
    <name type="scientific">Fistulifera solaris</name>
    <name type="common">Oleaginous diatom</name>
    <dbReference type="NCBI Taxonomy" id="1519565"/>
    <lineage>
        <taxon>Eukaryota</taxon>
        <taxon>Sar</taxon>
        <taxon>Stramenopiles</taxon>
        <taxon>Ochrophyta</taxon>
        <taxon>Bacillariophyta</taxon>
        <taxon>Bacillariophyceae</taxon>
        <taxon>Bacillariophycidae</taxon>
        <taxon>Naviculales</taxon>
        <taxon>Naviculaceae</taxon>
        <taxon>Fistulifera</taxon>
    </lineage>
</organism>
<gene>
    <name evidence="18" type="ORF">FisN_11Hh101</name>
</gene>
<dbReference type="UniPathway" id="UPA00056">
    <property type="reaction ID" value="UER00092"/>
</dbReference>
<feature type="domain" description="DXP reductoisomerase C-terminal" evidence="17">
    <location>
        <begin position="372"/>
        <end position="492"/>
    </location>
</feature>
<dbReference type="FunFam" id="3.40.50.720:FF:000045">
    <property type="entry name" value="1-deoxy-D-xylulose 5-phosphate reductoisomerase"/>
    <property type="match status" value="1"/>
</dbReference>
<dbReference type="InterPro" id="IPR036291">
    <property type="entry name" value="NAD(P)-bd_dom_sf"/>
</dbReference>
<dbReference type="Proteomes" id="UP000198406">
    <property type="component" value="Unassembled WGS sequence"/>
</dbReference>
<dbReference type="HAMAP" id="MF_00183">
    <property type="entry name" value="DXP_reductoisom"/>
    <property type="match status" value="1"/>
</dbReference>
<protein>
    <recommendedName>
        <fullName evidence="14">1-deoxy-D-xylulose 5-phosphate reductoisomerase, apicoplastic</fullName>
        <ecNumber evidence="6">1.1.1.267</ecNumber>
    </recommendedName>
</protein>
<evidence type="ECO:0000256" key="9">
    <source>
        <dbReference type="ARBA" id="ARBA00022887"/>
    </source>
</evidence>
<dbReference type="Pfam" id="PF02670">
    <property type="entry name" value="DXP_reductoisom"/>
    <property type="match status" value="1"/>
</dbReference>
<comment type="caution">
    <text evidence="18">The sequence shown here is derived from an EMBL/GenBank/DDBJ whole genome shotgun (WGS) entry which is preliminary data.</text>
</comment>
<keyword evidence="9" id="KW-0933">Apicoplast</keyword>
<evidence type="ECO:0000313" key="18">
    <source>
        <dbReference type="EMBL" id="GAX14440.1"/>
    </source>
</evidence>
<dbReference type="EC" id="1.1.1.267" evidence="6"/>
<keyword evidence="18" id="KW-0413">Isomerase</keyword>
<evidence type="ECO:0000256" key="14">
    <source>
        <dbReference type="ARBA" id="ARBA00073770"/>
    </source>
</evidence>
<keyword evidence="7" id="KW-0479">Metal-binding</keyword>
<keyword evidence="12" id="KW-0414">Isoprene biosynthesis</keyword>